<comment type="subcellular location">
    <subcellularLocation>
        <location evidence="1">Membrane</location>
        <topology evidence="1">Multi-pass membrane protein</topology>
    </subcellularLocation>
</comment>
<feature type="transmembrane region" description="Helical" evidence="8">
    <location>
        <begin position="202"/>
        <end position="224"/>
    </location>
</feature>
<dbReference type="NCBIfam" id="TIGR00815">
    <property type="entry name" value="sulP"/>
    <property type="match status" value="1"/>
</dbReference>
<dbReference type="InterPro" id="IPR002645">
    <property type="entry name" value="STAS_dom"/>
</dbReference>
<dbReference type="AlphaFoldDB" id="A0A8T2WJA3"/>
<evidence type="ECO:0000313" key="10">
    <source>
        <dbReference type="EMBL" id="KAH8479777.1"/>
    </source>
</evidence>
<feature type="transmembrane region" description="Helical" evidence="8">
    <location>
        <begin position="168"/>
        <end position="190"/>
    </location>
</feature>
<comment type="caution">
    <text evidence="10">The sequence shown here is derived from an EMBL/GenBank/DDBJ whole genome shotgun (WGS) entry which is preliminary data.</text>
</comment>
<dbReference type="Proteomes" id="UP000807159">
    <property type="component" value="Unassembled WGS sequence"/>
</dbReference>
<dbReference type="GO" id="GO:0016020">
    <property type="term" value="C:membrane"/>
    <property type="evidence" value="ECO:0007669"/>
    <property type="project" value="UniProtKB-SubCell"/>
</dbReference>
<name>A0A8T2WJA3_POPDE</name>
<feature type="compositionally biased region" description="Low complexity" evidence="7">
    <location>
        <begin position="17"/>
        <end position="27"/>
    </location>
</feature>
<evidence type="ECO:0000259" key="9">
    <source>
        <dbReference type="PROSITE" id="PS50801"/>
    </source>
</evidence>
<organism evidence="10 11">
    <name type="scientific">Populus deltoides</name>
    <name type="common">Eastern poplar</name>
    <name type="synonym">Eastern cottonwood</name>
    <dbReference type="NCBI Taxonomy" id="3696"/>
    <lineage>
        <taxon>Eukaryota</taxon>
        <taxon>Viridiplantae</taxon>
        <taxon>Streptophyta</taxon>
        <taxon>Embryophyta</taxon>
        <taxon>Tracheophyta</taxon>
        <taxon>Spermatophyta</taxon>
        <taxon>Magnoliopsida</taxon>
        <taxon>eudicotyledons</taxon>
        <taxon>Gunneridae</taxon>
        <taxon>Pentapetalae</taxon>
        <taxon>rosids</taxon>
        <taxon>fabids</taxon>
        <taxon>Malpighiales</taxon>
        <taxon>Salicaceae</taxon>
        <taxon>Saliceae</taxon>
        <taxon>Populus</taxon>
    </lineage>
</organism>
<dbReference type="GO" id="GO:0008271">
    <property type="term" value="F:secondary active sulfate transmembrane transporter activity"/>
    <property type="evidence" value="ECO:0007669"/>
    <property type="project" value="InterPro"/>
</dbReference>
<keyword evidence="3" id="KW-0813">Transport</keyword>
<dbReference type="FunFam" id="3.30.750.24:FF:000002">
    <property type="entry name" value="Sulfate transporter 31"/>
    <property type="match status" value="1"/>
</dbReference>
<evidence type="ECO:0000256" key="2">
    <source>
        <dbReference type="ARBA" id="ARBA00008692"/>
    </source>
</evidence>
<dbReference type="PROSITE" id="PS01130">
    <property type="entry name" value="SLC26A"/>
    <property type="match status" value="1"/>
</dbReference>
<evidence type="ECO:0000256" key="8">
    <source>
        <dbReference type="SAM" id="Phobius"/>
    </source>
</evidence>
<feature type="transmembrane region" description="Helical" evidence="8">
    <location>
        <begin position="119"/>
        <end position="137"/>
    </location>
</feature>
<keyword evidence="4 8" id="KW-0812">Transmembrane</keyword>
<feature type="domain" description="STAS" evidence="9">
    <location>
        <begin position="513"/>
        <end position="637"/>
    </location>
</feature>
<feature type="transmembrane region" description="Helical" evidence="8">
    <location>
        <begin position="428"/>
        <end position="451"/>
    </location>
</feature>
<keyword evidence="6 8" id="KW-0472">Membrane</keyword>
<reference evidence="10" key="1">
    <citation type="journal article" date="2021" name="J. Hered.">
        <title>Genome Assembly of Salicaceae Populus deltoides (Eastern Cottonwood) I-69 Based on Nanopore Sequencing and Hi-C Technologies.</title>
        <authorList>
            <person name="Bai S."/>
            <person name="Wu H."/>
            <person name="Zhang J."/>
            <person name="Pan Z."/>
            <person name="Zhao W."/>
            <person name="Li Z."/>
            <person name="Tong C."/>
        </authorList>
    </citation>
    <scope>NUCLEOTIDE SEQUENCE</scope>
    <source>
        <tissue evidence="10">Leaf</tissue>
    </source>
</reference>
<proteinExistence type="inferred from homology"/>
<sequence length="750" mass="82444">MEISYASSSHRYLPTMSASSSSSLGSSMPNRPVKTIPLQHPNTTSSSSTPLPQAMFWRWTAKIKRTTPSQWIDTFLPCYRWIRTYKWREYLQPDLMAGLTVGIMLVPQAMSYAKLAGLHPIYGLYTGFIPIFVYAIFGSSRQLAIGPVALVSLLVSNVLGGMDLSDELYTELAILLAFMVGIMECIMAFLRLGWLIRFISHSVISGFTTASAIVIALSQAKYFLGYDVVRSSKIVPLIKSIISGAHKFSWPPFVMGSCILAILLVMKHLGKSRKQFRFLRPAGPLTAVVLGTVFVKIFHPSSISLVGDIPQGLPSFSIPKKFEYAKSLIPTAMLITGVAILESVGIAKALAAKNGYELDSSQELFGLGLANILGSFFSAYPSTGSFSRSAVNNDSGAKTGLAGIVAGTIMGCSLLFLTPLFEYIPQCGLAAIVISAVMGLVDYHEAIFLWHVDKKDFVLWIITSTTTLFLGIEIGVLVGVGVSLAFVIHESANPHIAVLGRLPGTTVYRNIQQYPEAYTYNGIVIVRVDAPIYFANISFIKDRLREYEADVDKSARHGPEVERIHFLILEMSPITYIDSSAVQALKDLHQEYKSRDIEICIANPNQDVLLTLTKAGIVELIGKEWYFVRVHDAVQVCLQHVQSLNQTPKNPDSFAEDKQSFFQRLSKQREEDLSIAELESGTPTPSLLVSLYLQNGLNPAVRRDNVKIQFRSLSAHQTYRCTISCKTVTPAAVVAPSDSTVVEFDAVDCA</sequence>
<protein>
    <recommendedName>
        <fullName evidence="9">STAS domain-containing protein</fullName>
    </recommendedName>
</protein>
<feature type="transmembrane region" description="Helical" evidence="8">
    <location>
        <begin position="363"/>
        <end position="380"/>
    </location>
</feature>
<evidence type="ECO:0000256" key="5">
    <source>
        <dbReference type="ARBA" id="ARBA00022989"/>
    </source>
</evidence>
<dbReference type="InterPro" id="IPR001902">
    <property type="entry name" value="SLC26A/SulP_fam"/>
</dbReference>
<dbReference type="SUPFAM" id="SSF52091">
    <property type="entry name" value="SpoIIaa-like"/>
    <property type="match status" value="1"/>
</dbReference>
<comment type="similarity">
    <text evidence="2">Belongs to the SLC26A/SulP transporter (TC 2.A.53) family.</text>
</comment>
<evidence type="ECO:0000256" key="1">
    <source>
        <dbReference type="ARBA" id="ARBA00004141"/>
    </source>
</evidence>
<feature type="transmembrane region" description="Helical" evidence="8">
    <location>
        <begin position="400"/>
        <end position="421"/>
    </location>
</feature>
<dbReference type="Pfam" id="PF01740">
    <property type="entry name" value="STAS"/>
    <property type="match status" value="1"/>
</dbReference>
<feature type="transmembrane region" description="Helical" evidence="8">
    <location>
        <begin position="144"/>
        <end position="162"/>
    </location>
</feature>
<evidence type="ECO:0000256" key="6">
    <source>
        <dbReference type="ARBA" id="ARBA00023136"/>
    </source>
</evidence>
<feature type="region of interest" description="Disordered" evidence="7">
    <location>
        <begin position="13"/>
        <end position="49"/>
    </location>
</feature>
<dbReference type="InterPro" id="IPR011547">
    <property type="entry name" value="SLC26A/SulP_dom"/>
</dbReference>
<feature type="transmembrane region" description="Helical" evidence="8">
    <location>
        <begin position="95"/>
        <end position="113"/>
    </location>
</feature>
<accession>A0A8T2WJA3</accession>
<evidence type="ECO:0000256" key="3">
    <source>
        <dbReference type="ARBA" id="ARBA00022448"/>
    </source>
</evidence>
<dbReference type="InterPro" id="IPR018045">
    <property type="entry name" value="S04_transporter_CS"/>
</dbReference>
<feature type="transmembrane region" description="Helical" evidence="8">
    <location>
        <begin position="278"/>
        <end position="298"/>
    </location>
</feature>
<dbReference type="Gene3D" id="3.30.750.24">
    <property type="entry name" value="STAS domain"/>
    <property type="match status" value="1"/>
</dbReference>
<feature type="transmembrane region" description="Helical" evidence="8">
    <location>
        <begin position="457"/>
        <end position="488"/>
    </location>
</feature>
<evidence type="ECO:0000313" key="11">
    <source>
        <dbReference type="Proteomes" id="UP000807159"/>
    </source>
</evidence>
<evidence type="ECO:0000256" key="4">
    <source>
        <dbReference type="ARBA" id="ARBA00022692"/>
    </source>
</evidence>
<dbReference type="InterPro" id="IPR036513">
    <property type="entry name" value="STAS_dom_sf"/>
</dbReference>
<dbReference type="CDD" id="cd07042">
    <property type="entry name" value="STAS_SulP_like_sulfate_transporter"/>
    <property type="match status" value="1"/>
</dbReference>
<gene>
    <name evidence="10" type="ORF">H0E87_016807</name>
</gene>
<evidence type="ECO:0000256" key="7">
    <source>
        <dbReference type="SAM" id="MobiDB-lite"/>
    </source>
</evidence>
<keyword evidence="5 8" id="KW-1133">Transmembrane helix</keyword>
<dbReference type="PANTHER" id="PTHR11814">
    <property type="entry name" value="SULFATE TRANSPORTER"/>
    <property type="match status" value="1"/>
</dbReference>
<feature type="transmembrane region" description="Helical" evidence="8">
    <location>
        <begin position="248"/>
        <end position="266"/>
    </location>
</feature>
<dbReference type="PROSITE" id="PS50801">
    <property type="entry name" value="STAS"/>
    <property type="match status" value="1"/>
</dbReference>
<keyword evidence="11" id="KW-1185">Reference proteome</keyword>
<feature type="transmembrane region" description="Helical" evidence="8">
    <location>
        <begin position="328"/>
        <end position="351"/>
    </location>
</feature>
<dbReference type="EMBL" id="JACEGQ020000035">
    <property type="protein sequence ID" value="KAH8479777.1"/>
    <property type="molecule type" value="Genomic_DNA"/>
</dbReference>
<dbReference type="Pfam" id="PF00916">
    <property type="entry name" value="Sulfate_transp"/>
    <property type="match status" value="1"/>
</dbReference>